<dbReference type="PROSITE" id="PS50921">
    <property type="entry name" value="ANTAR"/>
    <property type="match status" value="1"/>
</dbReference>
<evidence type="ECO:0000259" key="5">
    <source>
        <dbReference type="PROSITE" id="PS50921"/>
    </source>
</evidence>
<dbReference type="SMART" id="SM01012">
    <property type="entry name" value="ANTAR"/>
    <property type="match status" value="1"/>
</dbReference>
<evidence type="ECO:0000256" key="3">
    <source>
        <dbReference type="ARBA" id="ARBA00023015"/>
    </source>
</evidence>
<accession>A0A554SH64</accession>
<evidence type="ECO:0000313" key="7">
    <source>
        <dbReference type="Proteomes" id="UP000316988"/>
    </source>
</evidence>
<dbReference type="SUPFAM" id="SSF55781">
    <property type="entry name" value="GAF domain-like"/>
    <property type="match status" value="1"/>
</dbReference>
<dbReference type="Gene3D" id="3.30.450.40">
    <property type="match status" value="1"/>
</dbReference>
<keyword evidence="1" id="KW-0808">Transferase</keyword>
<dbReference type="InterPro" id="IPR029016">
    <property type="entry name" value="GAF-like_dom_sf"/>
</dbReference>
<gene>
    <name evidence="6" type="ORF">FNM00_04475</name>
</gene>
<dbReference type="Gene3D" id="1.10.10.10">
    <property type="entry name" value="Winged helix-like DNA-binding domain superfamily/Winged helix DNA-binding domain"/>
    <property type="match status" value="1"/>
</dbReference>
<dbReference type="InterPro" id="IPR036388">
    <property type="entry name" value="WH-like_DNA-bd_sf"/>
</dbReference>
<sequence length="210" mass="23225">MSDLLDATGLLVPHHRLIDLHEDSVRPGAGPTKIETIAQTDDVVRRADELQYEHHEGPCLQSIHEQETVYSPDLSHEQRWPSWARRARAELGIRSVLGLQLFVGPTSLGCLNLFSDSPEAFQADQRVSALALASHVAVAMAAEQNHQDLNSALVNRTIIGRAEGMLMQRFDISADQAFAALVRISQDRNIKLHLVAADIAEKGIRPDLFD</sequence>
<protein>
    <submittedName>
        <fullName evidence="6">GAF and ANTAR domain-containing protein</fullName>
    </submittedName>
</protein>
<dbReference type="Pfam" id="PF03861">
    <property type="entry name" value="ANTAR"/>
    <property type="match status" value="1"/>
</dbReference>
<dbReference type="PIRSF" id="PIRSF036625">
    <property type="entry name" value="GAF_ANTAR"/>
    <property type="match status" value="1"/>
</dbReference>
<keyword evidence="3" id="KW-0805">Transcription regulation</keyword>
<feature type="domain" description="ANTAR" evidence="5">
    <location>
        <begin position="139"/>
        <end position="200"/>
    </location>
</feature>
<keyword evidence="7" id="KW-1185">Reference proteome</keyword>
<evidence type="ECO:0000313" key="6">
    <source>
        <dbReference type="EMBL" id="TSD65681.1"/>
    </source>
</evidence>
<dbReference type="InterPro" id="IPR003018">
    <property type="entry name" value="GAF"/>
</dbReference>
<dbReference type="EMBL" id="VLNT01000002">
    <property type="protein sequence ID" value="TSD65681.1"/>
    <property type="molecule type" value="Genomic_DNA"/>
</dbReference>
<name>A0A554SH64_9ACTN</name>
<organism evidence="6 7">
    <name type="scientific">Aeromicrobium piscarium</name>
    <dbReference type="NCBI Taxonomy" id="2590901"/>
    <lineage>
        <taxon>Bacteria</taxon>
        <taxon>Bacillati</taxon>
        <taxon>Actinomycetota</taxon>
        <taxon>Actinomycetes</taxon>
        <taxon>Propionibacteriales</taxon>
        <taxon>Nocardioidaceae</taxon>
        <taxon>Aeromicrobium</taxon>
    </lineage>
</organism>
<dbReference type="GO" id="GO:0003723">
    <property type="term" value="F:RNA binding"/>
    <property type="evidence" value="ECO:0007669"/>
    <property type="project" value="InterPro"/>
</dbReference>
<keyword evidence="4" id="KW-0804">Transcription</keyword>
<dbReference type="InterPro" id="IPR011006">
    <property type="entry name" value="CheY-like_superfamily"/>
</dbReference>
<dbReference type="Proteomes" id="UP000316988">
    <property type="component" value="Unassembled WGS sequence"/>
</dbReference>
<proteinExistence type="predicted"/>
<dbReference type="SUPFAM" id="SSF52172">
    <property type="entry name" value="CheY-like"/>
    <property type="match status" value="1"/>
</dbReference>
<dbReference type="Pfam" id="PF13185">
    <property type="entry name" value="GAF_2"/>
    <property type="match status" value="1"/>
</dbReference>
<reference evidence="6 7" key="1">
    <citation type="submission" date="2019-07" db="EMBL/GenBank/DDBJ databases">
        <authorList>
            <person name="Zhao L.H."/>
        </authorList>
    </citation>
    <scope>NUCLEOTIDE SEQUENCE [LARGE SCALE GENOMIC DNA]</scope>
    <source>
        <strain evidence="6 7">Co35</strain>
    </source>
</reference>
<comment type="caution">
    <text evidence="6">The sequence shown here is derived from an EMBL/GenBank/DDBJ whole genome shotgun (WGS) entry which is preliminary data.</text>
</comment>
<dbReference type="OrthoDB" id="7466251at2"/>
<dbReference type="InterPro" id="IPR005561">
    <property type="entry name" value="ANTAR"/>
</dbReference>
<evidence type="ECO:0000256" key="1">
    <source>
        <dbReference type="ARBA" id="ARBA00022679"/>
    </source>
</evidence>
<dbReference type="RefSeq" id="WP_143911858.1">
    <property type="nucleotide sequence ID" value="NZ_VLNT01000002.1"/>
</dbReference>
<evidence type="ECO:0000256" key="4">
    <source>
        <dbReference type="ARBA" id="ARBA00023163"/>
    </source>
</evidence>
<dbReference type="InterPro" id="IPR012074">
    <property type="entry name" value="GAF_ANTAR"/>
</dbReference>
<keyword evidence="2" id="KW-0418">Kinase</keyword>
<dbReference type="AlphaFoldDB" id="A0A554SH64"/>
<dbReference type="GO" id="GO:0016301">
    <property type="term" value="F:kinase activity"/>
    <property type="evidence" value="ECO:0007669"/>
    <property type="project" value="UniProtKB-KW"/>
</dbReference>
<evidence type="ECO:0000256" key="2">
    <source>
        <dbReference type="ARBA" id="ARBA00022777"/>
    </source>
</evidence>